<name>A0A401ZJE0_9CHLR</name>
<feature type="domain" description="N-acetyltransferase" evidence="1">
    <location>
        <begin position="16"/>
        <end position="167"/>
    </location>
</feature>
<dbReference type="CDD" id="cd04301">
    <property type="entry name" value="NAT_SF"/>
    <property type="match status" value="1"/>
</dbReference>
<dbReference type="SUPFAM" id="SSF55729">
    <property type="entry name" value="Acyl-CoA N-acyltransferases (Nat)"/>
    <property type="match status" value="1"/>
</dbReference>
<comment type="caution">
    <text evidence="2">The sequence shown here is derived from an EMBL/GenBank/DDBJ whole genome shotgun (WGS) entry which is preliminary data.</text>
</comment>
<dbReference type="OrthoDB" id="9802340at2"/>
<dbReference type="PANTHER" id="PTHR43441">
    <property type="entry name" value="RIBOSOMAL-PROTEIN-SERINE ACETYLTRANSFERASE"/>
    <property type="match status" value="1"/>
</dbReference>
<protein>
    <submittedName>
        <fullName evidence="2">N-acetyltransferase</fullName>
    </submittedName>
</protein>
<dbReference type="AlphaFoldDB" id="A0A401ZJE0"/>
<accession>A0A401ZJE0</accession>
<evidence type="ECO:0000313" key="2">
    <source>
        <dbReference type="EMBL" id="GCE06977.1"/>
    </source>
</evidence>
<dbReference type="PROSITE" id="PS51186">
    <property type="entry name" value="GNAT"/>
    <property type="match status" value="1"/>
</dbReference>
<dbReference type="Proteomes" id="UP000287224">
    <property type="component" value="Unassembled WGS sequence"/>
</dbReference>
<dbReference type="GO" id="GO:1990189">
    <property type="term" value="F:protein N-terminal-serine acetyltransferase activity"/>
    <property type="evidence" value="ECO:0007669"/>
    <property type="project" value="TreeGrafter"/>
</dbReference>
<dbReference type="GO" id="GO:0005737">
    <property type="term" value="C:cytoplasm"/>
    <property type="evidence" value="ECO:0007669"/>
    <property type="project" value="TreeGrafter"/>
</dbReference>
<dbReference type="RefSeq" id="WP_160146010.1">
    <property type="nucleotide sequence ID" value="NZ_BIFQ01000001.1"/>
</dbReference>
<proteinExistence type="predicted"/>
<dbReference type="EMBL" id="BIFQ01000001">
    <property type="protein sequence ID" value="GCE06977.1"/>
    <property type="molecule type" value="Genomic_DNA"/>
</dbReference>
<gene>
    <name evidence="2" type="ORF">KDAU_43060</name>
</gene>
<evidence type="ECO:0000313" key="3">
    <source>
        <dbReference type="Proteomes" id="UP000287224"/>
    </source>
</evidence>
<dbReference type="PANTHER" id="PTHR43441:SF6">
    <property type="entry name" value="N-ACETYLTRANSFERASE DOMAIN-CONTAINING PROTEIN"/>
    <property type="match status" value="1"/>
</dbReference>
<organism evidence="2 3">
    <name type="scientific">Dictyobacter aurantiacus</name>
    <dbReference type="NCBI Taxonomy" id="1936993"/>
    <lineage>
        <taxon>Bacteria</taxon>
        <taxon>Bacillati</taxon>
        <taxon>Chloroflexota</taxon>
        <taxon>Ktedonobacteria</taxon>
        <taxon>Ktedonobacterales</taxon>
        <taxon>Dictyobacteraceae</taxon>
        <taxon>Dictyobacter</taxon>
    </lineage>
</organism>
<reference evidence="3" key="1">
    <citation type="submission" date="2018-12" db="EMBL/GenBank/DDBJ databases">
        <title>Tengunoibacter tsumagoiensis gen. nov., sp. nov., Dictyobacter kobayashii sp. nov., D. alpinus sp. nov., and D. joshuensis sp. nov. and description of Dictyobacteraceae fam. nov. within the order Ktedonobacterales isolated from Tengu-no-mugimeshi.</title>
        <authorList>
            <person name="Wang C.M."/>
            <person name="Zheng Y."/>
            <person name="Sakai Y."/>
            <person name="Toyoda A."/>
            <person name="Minakuchi Y."/>
            <person name="Abe K."/>
            <person name="Yokota A."/>
            <person name="Yabe S."/>
        </authorList>
    </citation>
    <scope>NUCLEOTIDE SEQUENCE [LARGE SCALE GENOMIC DNA]</scope>
    <source>
        <strain evidence="3">S-27</strain>
    </source>
</reference>
<keyword evidence="2" id="KW-0808">Transferase</keyword>
<dbReference type="Gene3D" id="3.40.630.30">
    <property type="match status" value="1"/>
</dbReference>
<dbReference type="InterPro" id="IPR000182">
    <property type="entry name" value="GNAT_dom"/>
</dbReference>
<keyword evidence="3" id="KW-1185">Reference proteome</keyword>
<evidence type="ECO:0000259" key="1">
    <source>
        <dbReference type="PROSITE" id="PS51186"/>
    </source>
</evidence>
<dbReference type="Pfam" id="PF13302">
    <property type="entry name" value="Acetyltransf_3"/>
    <property type="match status" value="1"/>
</dbReference>
<dbReference type="GO" id="GO:0008999">
    <property type="term" value="F:protein-N-terminal-alanine acetyltransferase activity"/>
    <property type="evidence" value="ECO:0007669"/>
    <property type="project" value="TreeGrafter"/>
</dbReference>
<dbReference type="InterPro" id="IPR016181">
    <property type="entry name" value="Acyl_CoA_acyltransferase"/>
</dbReference>
<dbReference type="InterPro" id="IPR051908">
    <property type="entry name" value="Ribosomal_N-acetyltransferase"/>
</dbReference>
<sequence length="168" mass="18872">MLQLTTPRLLFLPLSLELKKVTLHDKSRLAELMDIRVPEDWPGPGYARALPFFIQLMEQDPSGAVWDGAIVRREDRTLIGDMGFKGGPNASGRVEIGYSIVPAYRRQGYASEMARALIERAFQLPTIAAVTAECDESNIASIRVLEHVGMQRQGRKDHMLLWEIQKPG</sequence>